<dbReference type="EMBL" id="SOQX01000001">
    <property type="protein sequence ID" value="TDY04011.1"/>
    <property type="molecule type" value="Genomic_DNA"/>
</dbReference>
<organism evidence="2 3">
    <name type="scientific">Thiohalophilus thiocyanatoxydans</name>
    <dbReference type="NCBI Taxonomy" id="381308"/>
    <lineage>
        <taxon>Bacteria</taxon>
        <taxon>Pseudomonadati</taxon>
        <taxon>Pseudomonadota</taxon>
        <taxon>Gammaproteobacteria</taxon>
        <taxon>Thiohalomonadales</taxon>
        <taxon>Thiohalophilaceae</taxon>
        <taxon>Thiohalophilus</taxon>
    </lineage>
</organism>
<dbReference type="OrthoDB" id="6120440at2"/>
<feature type="signal peptide" evidence="1">
    <location>
        <begin position="1"/>
        <end position="25"/>
    </location>
</feature>
<accession>A0A4R8ISI6</accession>
<evidence type="ECO:0000313" key="3">
    <source>
        <dbReference type="Proteomes" id="UP000294914"/>
    </source>
</evidence>
<sequence>MHRLTRAILIVTLPMLLLFTQAAPAAETLNADQVRALFNDKTVEYQHERLGFKFVVYHAPDGSLRGTREGEPMSELQWSVNERGELCIAYGGKKRCQPIMKDDSVYKKYAVGKDGQKKPVVTYRRFIDGNPNDF</sequence>
<dbReference type="AlphaFoldDB" id="A0A4R8ISI6"/>
<proteinExistence type="predicted"/>
<dbReference type="RefSeq" id="WP_134080570.1">
    <property type="nucleotide sequence ID" value="NZ_SOQX01000001.1"/>
</dbReference>
<reference evidence="2 3" key="1">
    <citation type="submission" date="2019-03" db="EMBL/GenBank/DDBJ databases">
        <title>Genomic Encyclopedia of Type Strains, Phase IV (KMG-IV): sequencing the most valuable type-strain genomes for metagenomic binning, comparative biology and taxonomic classification.</title>
        <authorList>
            <person name="Goeker M."/>
        </authorList>
    </citation>
    <scope>NUCLEOTIDE SEQUENCE [LARGE SCALE GENOMIC DNA]</scope>
    <source>
        <strain evidence="2 3">DSM 16326</strain>
    </source>
</reference>
<name>A0A4R8ISI6_9GAMM</name>
<protein>
    <submittedName>
        <fullName evidence="2">Uncharacterized protein</fullName>
    </submittedName>
</protein>
<keyword evidence="3" id="KW-1185">Reference proteome</keyword>
<keyword evidence="1" id="KW-0732">Signal</keyword>
<evidence type="ECO:0000313" key="2">
    <source>
        <dbReference type="EMBL" id="TDY04011.1"/>
    </source>
</evidence>
<comment type="caution">
    <text evidence="2">The sequence shown here is derived from an EMBL/GenBank/DDBJ whole genome shotgun (WGS) entry which is preliminary data.</text>
</comment>
<gene>
    <name evidence="2" type="ORF">EDC23_0382</name>
</gene>
<feature type="chain" id="PRO_5020711574" evidence="1">
    <location>
        <begin position="26"/>
        <end position="134"/>
    </location>
</feature>
<dbReference type="Proteomes" id="UP000294914">
    <property type="component" value="Unassembled WGS sequence"/>
</dbReference>
<evidence type="ECO:0000256" key="1">
    <source>
        <dbReference type="SAM" id="SignalP"/>
    </source>
</evidence>